<organism evidence="2 3">
    <name type="scientific">Moheibacter lacus</name>
    <dbReference type="NCBI Taxonomy" id="2745851"/>
    <lineage>
        <taxon>Bacteria</taxon>
        <taxon>Pseudomonadati</taxon>
        <taxon>Bacteroidota</taxon>
        <taxon>Flavobacteriia</taxon>
        <taxon>Flavobacteriales</taxon>
        <taxon>Weeksellaceae</taxon>
        <taxon>Moheibacter</taxon>
    </lineage>
</organism>
<dbReference type="Gene3D" id="3.40.50.720">
    <property type="entry name" value="NAD(P)-binding Rossmann-like Domain"/>
    <property type="match status" value="1"/>
</dbReference>
<dbReference type="Pfam" id="PF01370">
    <property type="entry name" value="Epimerase"/>
    <property type="match status" value="1"/>
</dbReference>
<dbReference type="PANTHER" id="PTHR43245">
    <property type="entry name" value="BIFUNCTIONAL POLYMYXIN RESISTANCE PROTEIN ARNA"/>
    <property type="match status" value="1"/>
</dbReference>
<proteinExistence type="predicted"/>
<comment type="caution">
    <text evidence="2">The sequence shown here is derived from an EMBL/GenBank/DDBJ whole genome shotgun (WGS) entry which is preliminary data.</text>
</comment>
<keyword evidence="3" id="KW-1185">Reference proteome</keyword>
<evidence type="ECO:0000313" key="3">
    <source>
        <dbReference type="Proteomes" id="UP000552241"/>
    </source>
</evidence>
<dbReference type="InterPro" id="IPR001509">
    <property type="entry name" value="Epimerase_deHydtase"/>
</dbReference>
<dbReference type="RefSeq" id="WP_182042005.1">
    <property type="nucleotide sequence ID" value="NZ_JACDZE010000001.1"/>
</dbReference>
<evidence type="ECO:0000259" key="1">
    <source>
        <dbReference type="Pfam" id="PF01370"/>
    </source>
</evidence>
<sequence>MIIGNGLIANAFRNFDKKDIVFFASGVSNSLETDEKQFLREENLIRKTIFENPNQLFVYFSTCSIYDSSKNASAYVNHKLAMEHIIATEAENYLIVRISNAVGKGGNKNTLINFLVNSIRGNKVIKTHIEASRNLIDVEDVVEIVLELIENQRFNQIVNVAYLSNYSILQIIQIIETFLQQKAELELLKAGQSYSIDIPDVQNYFRKNNLQDKENYLSGILKKYYQNFLS</sequence>
<name>A0A838ZJ72_9FLAO</name>
<dbReference type="AlphaFoldDB" id="A0A838ZJ72"/>
<dbReference type="InterPro" id="IPR050177">
    <property type="entry name" value="Lipid_A_modif_metabolic_enz"/>
</dbReference>
<reference evidence="2 3" key="1">
    <citation type="submission" date="2020-07" db="EMBL/GenBank/DDBJ databases">
        <title>Moheibacter lacus sp. nov., a member of the family Flavobacteriaceae isolated from freshwater lake sediment.</title>
        <authorList>
            <person name="Liu Y."/>
        </authorList>
    </citation>
    <scope>NUCLEOTIDE SEQUENCE [LARGE SCALE GENOMIC DNA]</scope>
    <source>
        <strain evidence="2 3">BDHS18</strain>
    </source>
</reference>
<dbReference type="Proteomes" id="UP000552241">
    <property type="component" value="Unassembled WGS sequence"/>
</dbReference>
<accession>A0A838ZJ72</accession>
<dbReference type="PANTHER" id="PTHR43245:SF13">
    <property type="entry name" value="UDP-D-APIOSE_UDP-D-XYLOSE SYNTHASE 2"/>
    <property type="match status" value="1"/>
</dbReference>
<gene>
    <name evidence="2" type="ORF">HU137_01315</name>
</gene>
<dbReference type="InterPro" id="IPR036291">
    <property type="entry name" value="NAD(P)-bd_dom_sf"/>
</dbReference>
<feature type="domain" description="NAD-dependent epimerase/dehydratase" evidence="1">
    <location>
        <begin position="49"/>
        <end position="161"/>
    </location>
</feature>
<dbReference type="EMBL" id="JACDZE010000001">
    <property type="protein sequence ID" value="MBA5628404.1"/>
    <property type="molecule type" value="Genomic_DNA"/>
</dbReference>
<dbReference type="SUPFAM" id="SSF51735">
    <property type="entry name" value="NAD(P)-binding Rossmann-fold domains"/>
    <property type="match status" value="1"/>
</dbReference>
<evidence type="ECO:0000313" key="2">
    <source>
        <dbReference type="EMBL" id="MBA5628404.1"/>
    </source>
</evidence>
<protein>
    <submittedName>
        <fullName evidence="2">NAD(P)-dependent oxidoreductase</fullName>
    </submittedName>
</protein>